<dbReference type="Gene3D" id="3.50.50.60">
    <property type="entry name" value="FAD/NAD(P)-binding domain"/>
    <property type="match status" value="2"/>
</dbReference>
<proteinExistence type="predicted"/>
<dbReference type="GO" id="GO:0016491">
    <property type="term" value="F:oxidoreductase activity"/>
    <property type="evidence" value="ECO:0007669"/>
    <property type="project" value="InterPro"/>
</dbReference>
<dbReference type="PANTHER" id="PTHR42783">
    <property type="entry name" value="GLUTAMATE SYNTHASE [NADPH] SMALL CHAIN"/>
    <property type="match status" value="1"/>
</dbReference>
<gene>
    <name evidence="2" type="ORF">IAB74_06475</name>
</gene>
<dbReference type="GO" id="GO:0051539">
    <property type="term" value="F:4 iron, 4 sulfur cluster binding"/>
    <property type="evidence" value="ECO:0007669"/>
    <property type="project" value="InterPro"/>
</dbReference>
<dbReference type="AlphaFoldDB" id="A0A9D1CM81"/>
<evidence type="ECO:0000259" key="1">
    <source>
        <dbReference type="SMART" id="SM00928"/>
    </source>
</evidence>
<dbReference type="InterPro" id="IPR036188">
    <property type="entry name" value="FAD/NAD-bd_sf"/>
</dbReference>
<dbReference type="SMART" id="SM00928">
    <property type="entry name" value="NADH_4Fe-4S"/>
    <property type="match status" value="1"/>
</dbReference>
<dbReference type="SUPFAM" id="SSF46548">
    <property type="entry name" value="alpha-helical ferredoxin"/>
    <property type="match status" value="1"/>
</dbReference>
<dbReference type="PANTHER" id="PTHR42783:SF3">
    <property type="entry name" value="GLUTAMATE SYNTHASE [NADPH] SMALL CHAIN-RELATED"/>
    <property type="match status" value="1"/>
</dbReference>
<organism evidence="2 3">
    <name type="scientific">Candidatus Faecousia excrementigallinarum</name>
    <dbReference type="NCBI Taxonomy" id="2840806"/>
    <lineage>
        <taxon>Bacteria</taxon>
        <taxon>Bacillati</taxon>
        <taxon>Bacillota</taxon>
        <taxon>Clostridia</taxon>
        <taxon>Eubacteriales</taxon>
        <taxon>Oscillospiraceae</taxon>
        <taxon>Faecousia</taxon>
    </lineage>
</organism>
<dbReference type="SUPFAM" id="SSF51971">
    <property type="entry name" value="Nucleotide-binding domain"/>
    <property type="match status" value="2"/>
</dbReference>
<dbReference type="Pfam" id="PF14691">
    <property type="entry name" value="Fer4_20"/>
    <property type="match status" value="1"/>
</dbReference>
<feature type="domain" description="NADH-ubiquinone oxidoreductase 51kDa subunit iron-sulphur binding" evidence="1">
    <location>
        <begin position="37"/>
        <end position="82"/>
    </location>
</feature>
<reference evidence="2" key="1">
    <citation type="submission" date="2020-10" db="EMBL/GenBank/DDBJ databases">
        <authorList>
            <person name="Gilroy R."/>
        </authorList>
    </citation>
    <scope>NUCLEOTIDE SEQUENCE</scope>
    <source>
        <strain evidence="2">13361</strain>
    </source>
</reference>
<reference evidence="2" key="2">
    <citation type="journal article" date="2021" name="PeerJ">
        <title>Extensive microbial diversity within the chicken gut microbiome revealed by metagenomics and culture.</title>
        <authorList>
            <person name="Gilroy R."/>
            <person name="Ravi A."/>
            <person name="Getino M."/>
            <person name="Pursley I."/>
            <person name="Horton D.L."/>
            <person name="Alikhan N.F."/>
            <person name="Baker D."/>
            <person name="Gharbi K."/>
            <person name="Hall N."/>
            <person name="Watson M."/>
            <person name="Adriaenssens E.M."/>
            <person name="Foster-Nyarko E."/>
            <person name="Jarju S."/>
            <person name="Secka A."/>
            <person name="Antonio M."/>
            <person name="Oren A."/>
            <person name="Chaudhuri R.R."/>
            <person name="La Ragione R."/>
            <person name="Hildebrand F."/>
            <person name="Pallen M.J."/>
        </authorList>
    </citation>
    <scope>NUCLEOTIDE SEQUENCE</scope>
    <source>
        <strain evidence="2">13361</strain>
    </source>
</reference>
<dbReference type="Gene3D" id="1.10.1060.10">
    <property type="entry name" value="Alpha-helical ferredoxin"/>
    <property type="match status" value="1"/>
</dbReference>
<dbReference type="InterPro" id="IPR028261">
    <property type="entry name" value="DPD_II"/>
</dbReference>
<comment type="caution">
    <text evidence="2">The sequence shown here is derived from an EMBL/GenBank/DDBJ whole genome shotgun (WGS) entry which is preliminary data.</text>
</comment>
<dbReference type="InterPro" id="IPR009051">
    <property type="entry name" value="Helical_ferredxn"/>
</dbReference>
<evidence type="ECO:0000313" key="3">
    <source>
        <dbReference type="Proteomes" id="UP000886796"/>
    </source>
</evidence>
<dbReference type="NCBIfam" id="NF009410">
    <property type="entry name" value="PRK12771.1"/>
    <property type="match status" value="1"/>
</dbReference>
<dbReference type="Pfam" id="PF07992">
    <property type="entry name" value="Pyr_redox_2"/>
    <property type="match status" value="1"/>
</dbReference>
<name>A0A9D1CM81_9FIRM</name>
<dbReference type="InterPro" id="IPR023753">
    <property type="entry name" value="FAD/NAD-binding_dom"/>
</dbReference>
<dbReference type="Pfam" id="PF10589">
    <property type="entry name" value="NADH_4Fe-4S"/>
    <property type="match status" value="1"/>
</dbReference>
<sequence>MSRLEFYSTSGSQAVVESLYRDLEHRIVASPPGLCPVDLAAAFLKMCHAQTCGKCVPCRIGLRQLELLIEDVLEGRATMETLTMIERTAQVISDSADCAIGYEAANMVLKGIKGFRDDYVSHVKTGRCLCNLDQPVPCVAQCPAGVDIPGYIALVGSGRYADAVRLIRKDNPFPGVCGLVCEHPCESRCRRNMMEGAVNIRGLKRYAVDHAGIVPPPQCGEPTGKKVAVIGGGPSGLSAAFYLSLMGHKVTVYEARKQLGGMLRYGIPSYRLPRQELQKDIDAILATGVEVVMNTTIGKDISLAQLNRDYDAVYISIGAHTDKKVGIPGEDSRGVISAVEMLRAMGDNTPPDFTGKKVAVIGGGNVAMDCCRSAVRLGAEVVNVVYRRRQQDMTALPEEVEGALAEGVELLTMMAPMSIEADENENVTALWVQPQRVGGIDRAGRPTPETAKEEQVRVEADVIIIAIGQSIELKAFEEYGVPIHRGTIAALSSGDIENNAGIFAGGDCVTGPATVIKAIAAGKVAAANIDEYLGYQHEITVDIEIPAPYLGKRPSCGRSELPMEKAQERKGNFQCIECGFTDEVANQESKRCLRCDHFGYGVFKGGRQTKW</sequence>
<dbReference type="SUPFAM" id="SSF140490">
    <property type="entry name" value="Nqo1C-terminal domain-like"/>
    <property type="match status" value="1"/>
</dbReference>
<protein>
    <submittedName>
        <fullName evidence="2">FAD-dependent oxidoreductase</fullName>
    </submittedName>
</protein>
<dbReference type="Proteomes" id="UP000886796">
    <property type="component" value="Unassembled WGS sequence"/>
</dbReference>
<accession>A0A9D1CM81</accession>
<dbReference type="PRINTS" id="PR00419">
    <property type="entry name" value="ADXRDTASE"/>
</dbReference>
<evidence type="ECO:0000313" key="2">
    <source>
        <dbReference type="EMBL" id="HIQ68135.1"/>
    </source>
</evidence>
<dbReference type="InterPro" id="IPR037207">
    <property type="entry name" value="Nuop51_4Fe4S-bd_sf"/>
</dbReference>
<dbReference type="EMBL" id="DVFK01000088">
    <property type="protein sequence ID" value="HIQ68135.1"/>
    <property type="molecule type" value="Genomic_DNA"/>
</dbReference>
<dbReference type="InterPro" id="IPR019575">
    <property type="entry name" value="Nuop51_4Fe4S-bd"/>
</dbReference>